<dbReference type="EMBL" id="FUZZ01000002">
    <property type="protein sequence ID" value="SKD05368.1"/>
    <property type="molecule type" value="Genomic_DNA"/>
</dbReference>
<dbReference type="InterPro" id="IPR007627">
    <property type="entry name" value="RNA_pol_sigma70_r2"/>
</dbReference>
<evidence type="ECO:0000256" key="2">
    <source>
        <dbReference type="ARBA" id="ARBA00023015"/>
    </source>
</evidence>
<dbReference type="NCBIfam" id="TIGR02937">
    <property type="entry name" value="sigma70-ECF"/>
    <property type="match status" value="1"/>
</dbReference>
<dbReference type="RefSeq" id="WP_079470371.1">
    <property type="nucleotide sequence ID" value="NZ_FUZZ01000002.1"/>
</dbReference>
<dbReference type="InterPro" id="IPR014284">
    <property type="entry name" value="RNA_pol_sigma-70_dom"/>
</dbReference>
<feature type="domain" description="RNA polymerase sigma-70 region 2" evidence="5">
    <location>
        <begin position="26"/>
        <end position="92"/>
    </location>
</feature>
<evidence type="ECO:0000313" key="8">
    <source>
        <dbReference type="Proteomes" id="UP000190166"/>
    </source>
</evidence>
<dbReference type="InterPro" id="IPR036388">
    <property type="entry name" value="WH-like_DNA-bd_sf"/>
</dbReference>
<dbReference type="Gene3D" id="1.10.10.10">
    <property type="entry name" value="Winged helix-like DNA-binding domain superfamily/Winged helix DNA-binding domain"/>
    <property type="match status" value="1"/>
</dbReference>
<dbReference type="PANTHER" id="PTHR43133:SF46">
    <property type="entry name" value="RNA POLYMERASE SIGMA-70 FACTOR ECF SUBFAMILY"/>
    <property type="match status" value="1"/>
</dbReference>
<evidence type="ECO:0000313" key="7">
    <source>
        <dbReference type="EMBL" id="SKD05368.1"/>
    </source>
</evidence>
<proteinExistence type="inferred from homology"/>
<dbReference type="SUPFAM" id="SSF88659">
    <property type="entry name" value="Sigma3 and sigma4 domains of RNA polymerase sigma factors"/>
    <property type="match status" value="1"/>
</dbReference>
<gene>
    <name evidence="7" type="ORF">SAMN05660461_3080</name>
</gene>
<dbReference type="GO" id="GO:0006352">
    <property type="term" value="P:DNA-templated transcription initiation"/>
    <property type="evidence" value="ECO:0007669"/>
    <property type="project" value="InterPro"/>
</dbReference>
<dbReference type="InterPro" id="IPR013325">
    <property type="entry name" value="RNA_pol_sigma_r2"/>
</dbReference>
<accession>A0A1T5NZ24</accession>
<comment type="similarity">
    <text evidence="1">Belongs to the sigma-70 factor family. ECF subfamily.</text>
</comment>
<keyword evidence="2" id="KW-0805">Transcription regulation</keyword>
<evidence type="ECO:0000256" key="3">
    <source>
        <dbReference type="ARBA" id="ARBA00023082"/>
    </source>
</evidence>
<protein>
    <submittedName>
        <fullName evidence="7">RNA polymerase sigma-70 factor, ECF subfamily</fullName>
    </submittedName>
</protein>
<dbReference type="AlphaFoldDB" id="A0A1T5NZ24"/>
<feature type="domain" description="RNA polymerase sigma factor 70 region 4 type 2" evidence="6">
    <location>
        <begin position="131"/>
        <end position="180"/>
    </location>
</feature>
<reference evidence="7 8" key="1">
    <citation type="submission" date="2017-02" db="EMBL/GenBank/DDBJ databases">
        <authorList>
            <person name="Peterson S.W."/>
        </authorList>
    </citation>
    <scope>NUCLEOTIDE SEQUENCE [LARGE SCALE GENOMIC DNA]</scope>
    <source>
        <strain evidence="7 8">DSM 18108</strain>
    </source>
</reference>
<organism evidence="7 8">
    <name type="scientific">Chitinophaga ginsengisegetis</name>
    <dbReference type="NCBI Taxonomy" id="393003"/>
    <lineage>
        <taxon>Bacteria</taxon>
        <taxon>Pseudomonadati</taxon>
        <taxon>Bacteroidota</taxon>
        <taxon>Chitinophagia</taxon>
        <taxon>Chitinophagales</taxon>
        <taxon>Chitinophagaceae</taxon>
        <taxon>Chitinophaga</taxon>
    </lineage>
</organism>
<keyword evidence="4" id="KW-0804">Transcription</keyword>
<dbReference type="Gene3D" id="1.10.1740.10">
    <property type="match status" value="1"/>
</dbReference>
<evidence type="ECO:0000256" key="1">
    <source>
        <dbReference type="ARBA" id="ARBA00010641"/>
    </source>
</evidence>
<sequence>MPSIHRSENDLLDSIRLGDRAAFEQLFEQYWELLYQLAAQKTGDDSEAEDIVQELFVELWRRETPVVLTTSLRTYLVSCLYYKVLYHFRQKGFRERHYAAFARFSAEHTAIVDMDSTEFETAYAQLREVVDGVVALMPKQMRTVFLLKHYQGQPVNRIAEQLEISPETVKSHLKTAMSRLRKASAHSPKAVLLLPAFLGMLESSY</sequence>
<dbReference type="STRING" id="393003.SAMN05660461_3080"/>
<evidence type="ECO:0000259" key="5">
    <source>
        <dbReference type="Pfam" id="PF04542"/>
    </source>
</evidence>
<dbReference type="Proteomes" id="UP000190166">
    <property type="component" value="Unassembled WGS sequence"/>
</dbReference>
<dbReference type="SUPFAM" id="SSF88946">
    <property type="entry name" value="Sigma2 domain of RNA polymerase sigma factors"/>
    <property type="match status" value="1"/>
</dbReference>
<evidence type="ECO:0000256" key="4">
    <source>
        <dbReference type="ARBA" id="ARBA00023163"/>
    </source>
</evidence>
<evidence type="ECO:0000259" key="6">
    <source>
        <dbReference type="Pfam" id="PF08281"/>
    </source>
</evidence>
<dbReference type="Pfam" id="PF04542">
    <property type="entry name" value="Sigma70_r2"/>
    <property type="match status" value="1"/>
</dbReference>
<name>A0A1T5NZ24_9BACT</name>
<dbReference type="GO" id="GO:0003677">
    <property type="term" value="F:DNA binding"/>
    <property type="evidence" value="ECO:0007669"/>
    <property type="project" value="InterPro"/>
</dbReference>
<dbReference type="PANTHER" id="PTHR43133">
    <property type="entry name" value="RNA POLYMERASE ECF-TYPE SIGMA FACTO"/>
    <property type="match status" value="1"/>
</dbReference>
<dbReference type="Pfam" id="PF08281">
    <property type="entry name" value="Sigma70_r4_2"/>
    <property type="match status" value="1"/>
</dbReference>
<dbReference type="InterPro" id="IPR039425">
    <property type="entry name" value="RNA_pol_sigma-70-like"/>
</dbReference>
<dbReference type="InterPro" id="IPR013249">
    <property type="entry name" value="RNA_pol_sigma70_r4_t2"/>
</dbReference>
<dbReference type="InterPro" id="IPR013324">
    <property type="entry name" value="RNA_pol_sigma_r3/r4-like"/>
</dbReference>
<dbReference type="GO" id="GO:0016987">
    <property type="term" value="F:sigma factor activity"/>
    <property type="evidence" value="ECO:0007669"/>
    <property type="project" value="UniProtKB-KW"/>
</dbReference>
<keyword evidence="8" id="KW-1185">Reference proteome</keyword>
<keyword evidence="3" id="KW-0731">Sigma factor</keyword>